<feature type="region of interest" description="Disordered" evidence="5">
    <location>
        <begin position="656"/>
        <end position="680"/>
    </location>
</feature>
<feature type="domain" description="MucBP" evidence="7">
    <location>
        <begin position="756"/>
        <end position="822"/>
    </location>
</feature>
<feature type="domain" description="SHIRT" evidence="9">
    <location>
        <begin position="827"/>
        <end position="912"/>
    </location>
</feature>
<protein>
    <submittedName>
        <fullName evidence="10">Uncharacterized protein</fullName>
    </submittedName>
</protein>
<sequence length="1028" mass="112885">MVNKKRVLALLLSCAITLTSIGLTGSSKTYAEVSANDFDVNTAWTMSDDITTDFTVKSSKNAYSTGNAKIGDVGVTAKFVKQADRNGGASYLSANGNNQAAYGATSNMFYGNPDPASIPALGMNTQPSNGCGGPLGSWQKYNADGEYEVGSVTFKFDRKVTDPILDLSGLGGYVSRVGSYVYNGQMYLVGMGSFNSTNLHLATEGITVEPLTSNSNLTADNNIIQVKDRNTHTRAEVDNDGYNWVQFRDAYGRQYNINSPAIVPAGTGSVKLKGTFDEVTFKLYHQATPYSKFSREEYGTHPSYFANYGGATDPSHGDKINGMNVINTESVKIGGQFFNGDQNWDLFRVSLRLLKPSTIGDKVWLDENSNGIQDAGEKGVAGVTVKLLDKDGNPVKDFNGNPVADQVTDANGNYKFENLAAGEYVVQVVPNEGQTLTIKGQGTADTDSNVDPATGKTDVITLEPNTNITNVDAGIVPAKEYKVDYEFQPSKEEGTPSELPQGVKAQLPEAKEKLKDGTEVASPKEFTAVKDEANKGTWTFEKWDKETATIKGADEHVTGTWVFTKDEEPKEYKVDYEFKPSDAEGTPDKLSQGVLDQLPKAKEKLKDGTEVPSPKEFTEVKDEVNKGTWKFEKWDKETATIKGADEHVTGTWKFTKDEEPKPEEHKVTHEFKSGTTGKELPDEVKALLPKEQTGKTDGTTVVPTEPAQKEVTTAEGTWTFKGYDRTNATIDGKDEHFVGTWEFTPKDEPKPETGSVYVKYVTEDGKVLEKESEVLVNAEVGTKYTTEQKTFDGYEFVEMAKDSAPANGEVKKGDQHVTYVYKPVQPKEYKVDYEFKPSKEAGTPSELPQGVKDQLPKTVENLADGKSVPSPKEFTPVKDEVNKGTWTFEAWDKETATIKGADEHVTGTWKFTKDEEPKPEEHKVTHEFKSGTTGKELPDEVKALLPKEQTGKTDGTTVVPTEPAQKEVTTAEGTWTFKGYDRTNATIDGKDEHFVGTWEFTPKDEPKPETGSVYVKYVTEDGKVLEKE</sequence>
<dbReference type="InterPro" id="IPR009459">
    <property type="entry name" value="MucBP_dom"/>
</dbReference>
<evidence type="ECO:0000256" key="2">
    <source>
        <dbReference type="ARBA" id="ARBA00022525"/>
    </source>
</evidence>
<comment type="subcellular location">
    <subcellularLocation>
        <location evidence="1">Secreted</location>
    </subcellularLocation>
</comment>
<feature type="region of interest" description="Disordered" evidence="5">
    <location>
        <begin position="908"/>
        <end position="936"/>
    </location>
</feature>
<dbReference type="Gene3D" id="3.10.20.320">
    <property type="entry name" value="Putative peptidoglycan bound protein (lpxtg motif)"/>
    <property type="match status" value="1"/>
</dbReference>
<evidence type="ECO:0000259" key="8">
    <source>
        <dbReference type="Pfam" id="PF17210"/>
    </source>
</evidence>
<evidence type="ECO:0000256" key="5">
    <source>
        <dbReference type="SAM" id="MobiDB-lite"/>
    </source>
</evidence>
<evidence type="ECO:0000256" key="3">
    <source>
        <dbReference type="ARBA" id="ARBA00022729"/>
    </source>
</evidence>
<evidence type="ECO:0000313" key="10">
    <source>
        <dbReference type="EMBL" id="OXZ30880.1"/>
    </source>
</evidence>
<feature type="domain" description="SD-repeat containing protein B" evidence="8">
    <location>
        <begin position="358"/>
        <end position="475"/>
    </location>
</feature>
<dbReference type="Proteomes" id="UP000215546">
    <property type="component" value="Unassembled WGS sequence"/>
</dbReference>
<evidence type="ECO:0000256" key="6">
    <source>
        <dbReference type="SAM" id="SignalP"/>
    </source>
</evidence>
<proteinExistence type="predicted"/>
<feature type="region of interest" description="Disordered" evidence="5">
    <location>
        <begin position="948"/>
        <end position="968"/>
    </location>
</feature>
<dbReference type="GO" id="GO:0005576">
    <property type="term" value="C:extracellular region"/>
    <property type="evidence" value="ECO:0007669"/>
    <property type="project" value="UniProtKB-SubCell"/>
</dbReference>
<dbReference type="InterPro" id="IPR041030">
    <property type="entry name" value="SHIRT"/>
</dbReference>
<feature type="domain" description="SHIRT" evidence="9">
    <location>
        <begin position="479"/>
        <end position="564"/>
    </location>
</feature>
<dbReference type="InterPro" id="IPR013783">
    <property type="entry name" value="Ig-like_fold"/>
</dbReference>
<dbReference type="InterPro" id="IPR033764">
    <property type="entry name" value="Sdr_B"/>
</dbReference>
<feature type="domain" description="SHIRT" evidence="9">
    <location>
        <begin position="921"/>
        <end position="1001"/>
    </location>
</feature>
<evidence type="ECO:0000256" key="1">
    <source>
        <dbReference type="ARBA" id="ARBA00004613"/>
    </source>
</evidence>
<name>A0A233VER0_FINMA</name>
<feature type="domain" description="SHIRT" evidence="9">
    <location>
        <begin position="664"/>
        <end position="744"/>
    </location>
</feature>
<keyword evidence="3 6" id="KW-0732">Signal</keyword>
<keyword evidence="4" id="KW-0677">Repeat</keyword>
<dbReference type="InterPro" id="IPR051417">
    <property type="entry name" value="SDr/BOS_complex"/>
</dbReference>
<feature type="compositionally biased region" description="Basic and acidic residues" evidence="5">
    <location>
        <begin position="656"/>
        <end position="672"/>
    </location>
</feature>
<dbReference type="Pfam" id="PF18655">
    <property type="entry name" value="SHIRT"/>
    <property type="match status" value="5"/>
</dbReference>
<feature type="compositionally biased region" description="Basic and acidic residues" evidence="5">
    <location>
        <begin position="908"/>
        <end position="929"/>
    </location>
</feature>
<dbReference type="SUPFAM" id="SSF117074">
    <property type="entry name" value="Hypothetical protein PA1324"/>
    <property type="match status" value="1"/>
</dbReference>
<evidence type="ECO:0000259" key="9">
    <source>
        <dbReference type="Pfam" id="PF18655"/>
    </source>
</evidence>
<gene>
    <name evidence="10" type="ORF">B9N55_09445</name>
</gene>
<feature type="domain" description="SHIRT" evidence="9">
    <location>
        <begin position="570"/>
        <end position="655"/>
    </location>
</feature>
<evidence type="ECO:0000256" key="4">
    <source>
        <dbReference type="ARBA" id="ARBA00022737"/>
    </source>
</evidence>
<accession>A0A233VER0</accession>
<feature type="signal peptide" evidence="6">
    <location>
        <begin position="1"/>
        <end position="31"/>
    </location>
</feature>
<dbReference type="Pfam" id="PF17210">
    <property type="entry name" value="SdrD_B"/>
    <property type="match status" value="1"/>
</dbReference>
<organism evidence="10 11">
    <name type="scientific">Finegoldia magna</name>
    <name type="common">Peptostreptococcus magnus</name>
    <dbReference type="NCBI Taxonomy" id="1260"/>
    <lineage>
        <taxon>Bacteria</taxon>
        <taxon>Bacillati</taxon>
        <taxon>Bacillota</taxon>
        <taxon>Tissierellia</taxon>
        <taxon>Tissierellales</taxon>
        <taxon>Peptoniphilaceae</taxon>
        <taxon>Finegoldia</taxon>
    </lineage>
</organism>
<reference evidence="11" key="1">
    <citation type="submission" date="2017-04" db="EMBL/GenBank/DDBJ databases">
        <title>Finegoldia magna isolated from orthopedic joint implant-associated infections.</title>
        <authorList>
            <person name="Bjorklund S."/>
            <person name="Bruggemann H."/>
            <person name="Jensen A."/>
            <person name="Hellmark B."/>
            <person name="Soderquist B."/>
        </authorList>
    </citation>
    <scope>NUCLEOTIDE SEQUENCE [LARGE SCALE GENOMIC DNA]</scope>
    <source>
        <strain evidence="11">12T273</strain>
    </source>
</reference>
<evidence type="ECO:0000259" key="7">
    <source>
        <dbReference type="Pfam" id="PF06458"/>
    </source>
</evidence>
<dbReference type="Gene3D" id="2.60.40.10">
    <property type="entry name" value="Immunoglobulins"/>
    <property type="match status" value="1"/>
</dbReference>
<dbReference type="AlphaFoldDB" id="A0A233VER0"/>
<keyword evidence="2" id="KW-0964">Secreted</keyword>
<dbReference type="RefSeq" id="WP_192867048.1">
    <property type="nucleotide sequence ID" value="NZ_NDYE01000025.1"/>
</dbReference>
<feature type="chain" id="PRO_5013325669" evidence="6">
    <location>
        <begin position="32"/>
        <end position="1028"/>
    </location>
</feature>
<dbReference type="PANTHER" id="PTHR23303">
    <property type="entry name" value="CARBOXYPEPTIDASE REGULATORY REGION-CONTAINING"/>
    <property type="match status" value="1"/>
</dbReference>
<dbReference type="Pfam" id="PF06458">
    <property type="entry name" value="MucBP"/>
    <property type="match status" value="1"/>
</dbReference>
<comment type="caution">
    <text evidence="10">The sequence shown here is derived from an EMBL/GenBank/DDBJ whole genome shotgun (WGS) entry which is preliminary data.</text>
</comment>
<evidence type="ECO:0000313" key="11">
    <source>
        <dbReference type="Proteomes" id="UP000215546"/>
    </source>
</evidence>
<feature type="non-terminal residue" evidence="10">
    <location>
        <position position="1028"/>
    </location>
</feature>
<dbReference type="EMBL" id="NDYE01000025">
    <property type="protein sequence ID" value="OXZ30880.1"/>
    <property type="molecule type" value="Genomic_DNA"/>
</dbReference>